<protein>
    <submittedName>
        <fullName evidence="1">Uncharacterized protein</fullName>
    </submittedName>
</protein>
<accession>A0ABD7K0F1</accession>
<name>A0ABD7K0F1_PSEAI</name>
<dbReference type="RefSeq" id="WP_023121567.1">
    <property type="nucleotide sequence ID" value="NZ_CAADKC010000290.1"/>
</dbReference>
<organism evidence="1 2">
    <name type="scientific">Pseudomonas aeruginosa</name>
    <dbReference type="NCBI Taxonomy" id="287"/>
    <lineage>
        <taxon>Bacteria</taxon>
        <taxon>Pseudomonadati</taxon>
        <taxon>Pseudomonadota</taxon>
        <taxon>Gammaproteobacteria</taxon>
        <taxon>Pseudomonadales</taxon>
        <taxon>Pseudomonadaceae</taxon>
        <taxon>Pseudomonas</taxon>
    </lineage>
</organism>
<dbReference type="Proteomes" id="UP000276985">
    <property type="component" value="Unassembled WGS sequence"/>
</dbReference>
<dbReference type="EMBL" id="RXTL01000025">
    <property type="protein sequence ID" value="RTS43707.1"/>
    <property type="molecule type" value="Genomic_DNA"/>
</dbReference>
<evidence type="ECO:0000313" key="2">
    <source>
        <dbReference type="Proteomes" id="UP000276985"/>
    </source>
</evidence>
<comment type="caution">
    <text evidence="1">The sequence shown here is derived from an EMBL/GenBank/DDBJ whole genome shotgun (WGS) entry which is preliminary data.</text>
</comment>
<gene>
    <name evidence="1" type="ORF">DY940_20525</name>
</gene>
<proteinExistence type="predicted"/>
<reference evidence="1 2" key="1">
    <citation type="submission" date="2018-12" db="EMBL/GenBank/DDBJ databases">
        <title>Pseudomonas aeruginosa Diversity Panel.</title>
        <authorList>
            <person name="Snesrud E."/>
            <person name="Mcgann P."/>
        </authorList>
    </citation>
    <scope>NUCLEOTIDE SEQUENCE [LARGE SCALE GENOMIC DNA]</scope>
    <source>
        <strain evidence="1 2">MRSN6241</strain>
    </source>
</reference>
<dbReference type="AlphaFoldDB" id="A0ABD7K0F1"/>
<sequence>MAAFIAEESKGRPAGAPEFLAYSPKTACPVRLYCRPSFWRWATIEFDPYATGVSVNQLVLNVQARKSSVALRYETADSTYLIFSKREVNTDVETEILEYAEKNGFQCQFLDFRCKQEEVVHAENLLCMLSYINKFRDSLSNKNLDCALRLVDRSQNTIQGAIAGLNERFTENSGALLFELVRRGRLVIPDIKGKRLSGTTHIKPGGVGYE</sequence>
<evidence type="ECO:0000313" key="1">
    <source>
        <dbReference type="EMBL" id="RTS43707.1"/>
    </source>
</evidence>